<dbReference type="InterPro" id="IPR013766">
    <property type="entry name" value="Thioredoxin_domain"/>
</dbReference>
<dbReference type="InterPro" id="IPR036249">
    <property type="entry name" value="Thioredoxin-like_sf"/>
</dbReference>
<dbReference type="GO" id="GO:0005975">
    <property type="term" value="P:carbohydrate metabolic process"/>
    <property type="evidence" value="ECO:0007669"/>
    <property type="project" value="InterPro"/>
</dbReference>
<dbReference type="Gene3D" id="1.50.10.10">
    <property type="match status" value="2"/>
</dbReference>
<dbReference type="Gene3D" id="3.40.30.10">
    <property type="entry name" value="Glutaredoxin"/>
    <property type="match status" value="1"/>
</dbReference>
<dbReference type="InterPro" id="IPR008928">
    <property type="entry name" value="6-hairpin_glycosidase_sf"/>
</dbReference>
<dbReference type="SUPFAM" id="SSF48208">
    <property type="entry name" value="Six-hairpin glycosidases"/>
    <property type="match status" value="1"/>
</dbReference>
<dbReference type="RefSeq" id="WP_012636865.1">
    <property type="nucleotide sequence ID" value="NC_011901.1"/>
</dbReference>
<feature type="domain" description="Thioredoxin" evidence="2">
    <location>
        <begin position="10"/>
        <end position="165"/>
    </location>
</feature>
<dbReference type="eggNOG" id="COG1331">
    <property type="taxonomic scope" value="Bacteria"/>
</dbReference>
<dbReference type="SUPFAM" id="SSF52833">
    <property type="entry name" value="Thioredoxin-like"/>
    <property type="match status" value="1"/>
</dbReference>
<sequence precursor="true">MRRHHFIVVLIAILVALVFALWPWMTGDQEAPETPVEPVGQLDDYPRGSAIPWQPWGDAAQSRAAREGKGLFVYFHGQWCTWCREYQRDSLEHPETVTVIEQGFVPVLVNVDQRRDLFTRLGGRGLPFTVIMDDQGDVLGRFTGHVGAGDLQGLLREAAVRIATAQAVPAGLDALLDGDPEQFIAFLDETYDPGQHRLSRAAVVGSLSKRPQPMTYRLLLHEDHWRARIPYMLDVLRDDLSDPVDGGFFFFFDPDQPNPLTAVETSKVLGLNAQMVWLFAEAHGLLGRERDARVVREALAYVERFLWDDELKAFWGSQYSDSDYYRLPPAERRAATPPVVERVQYADVSGQMIIALVRTAQALNEPAYLAWAARALGGLDERLADSDGGYYHFRVEGGEAQLSGYLPSLVWPAAAWWAYYEATGDEAAARRGVELLQRIGAHVDPELGGFAERLGVDMDPWTESRTHGALAWLLTGPASEARVSEDVLSPQTRAQWMRMALDQLRLVGGGDPDDMALGVLAQRSWAKDSGK</sequence>
<keyword evidence="1" id="KW-0472">Membrane</keyword>
<dbReference type="AlphaFoldDB" id="B8GU93"/>
<dbReference type="InterPro" id="IPR024705">
    <property type="entry name" value="Ssp411"/>
</dbReference>
<reference evidence="3 4" key="1">
    <citation type="journal article" date="2011" name="Stand. Genomic Sci.">
        <title>Complete genome sequence of 'Thioalkalivibrio sulfidophilus' HL-EbGr7.</title>
        <authorList>
            <person name="Muyzer G."/>
            <person name="Sorokin D.Y."/>
            <person name="Mavromatis K."/>
            <person name="Lapidus A."/>
            <person name="Clum A."/>
            <person name="Ivanova N."/>
            <person name="Pati A."/>
            <person name="d'Haeseleer P."/>
            <person name="Woyke T."/>
            <person name="Kyrpides N.C."/>
        </authorList>
    </citation>
    <scope>NUCLEOTIDE SEQUENCE [LARGE SCALE GENOMIC DNA]</scope>
    <source>
        <strain evidence="3 4">HL-EbGR7</strain>
    </source>
</reference>
<dbReference type="PANTHER" id="PTHR42899">
    <property type="entry name" value="SPERMATOGENESIS-ASSOCIATED PROTEIN 20"/>
    <property type="match status" value="1"/>
</dbReference>
<evidence type="ECO:0000313" key="3">
    <source>
        <dbReference type="EMBL" id="ACL71376.1"/>
    </source>
</evidence>
<dbReference type="OrthoDB" id="195735at2"/>
<dbReference type="PANTHER" id="PTHR42899:SF1">
    <property type="entry name" value="SPERMATOGENESIS-ASSOCIATED PROTEIN 20"/>
    <property type="match status" value="1"/>
</dbReference>
<dbReference type="Proteomes" id="UP000002383">
    <property type="component" value="Chromosome"/>
</dbReference>
<proteinExistence type="predicted"/>
<keyword evidence="1" id="KW-1133">Transmembrane helix</keyword>
<accession>B8GU93</accession>
<evidence type="ECO:0000256" key="1">
    <source>
        <dbReference type="SAM" id="Phobius"/>
    </source>
</evidence>
<gene>
    <name evidence="3" type="ordered locus">Tgr7_0277</name>
</gene>
<dbReference type="STRING" id="396588.Tgr7_0277"/>
<dbReference type="InterPro" id="IPR012341">
    <property type="entry name" value="6hp_glycosidase-like_sf"/>
</dbReference>
<organism evidence="3 4">
    <name type="scientific">Thioalkalivibrio sulfidiphilus (strain HL-EbGR7)</name>
    <dbReference type="NCBI Taxonomy" id="396588"/>
    <lineage>
        <taxon>Bacteria</taxon>
        <taxon>Pseudomonadati</taxon>
        <taxon>Pseudomonadota</taxon>
        <taxon>Gammaproteobacteria</taxon>
        <taxon>Chromatiales</taxon>
        <taxon>Ectothiorhodospiraceae</taxon>
        <taxon>Thioalkalivibrio</taxon>
    </lineage>
</organism>
<name>B8GU93_THISH</name>
<protein>
    <recommendedName>
        <fullName evidence="2">Thioredoxin domain-containing protein</fullName>
    </recommendedName>
</protein>
<evidence type="ECO:0000313" key="4">
    <source>
        <dbReference type="Proteomes" id="UP000002383"/>
    </source>
</evidence>
<feature type="transmembrane region" description="Helical" evidence="1">
    <location>
        <begin position="7"/>
        <end position="25"/>
    </location>
</feature>
<dbReference type="EMBL" id="CP001339">
    <property type="protein sequence ID" value="ACL71376.1"/>
    <property type="molecule type" value="Genomic_DNA"/>
</dbReference>
<dbReference type="Pfam" id="PF13899">
    <property type="entry name" value="Thioredoxin_7"/>
    <property type="match status" value="1"/>
</dbReference>
<dbReference type="PROSITE" id="PS51352">
    <property type="entry name" value="THIOREDOXIN_2"/>
    <property type="match status" value="1"/>
</dbReference>
<evidence type="ECO:0000259" key="2">
    <source>
        <dbReference type="PROSITE" id="PS51352"/>
    </source>
</evidence>
<dbReference type="KEGG" id="tgr:Tgr7_0277"/>
<dbReference type="HOGENOM" id="CLU_512797_0_0_6"/>
<keyword evidence="4" id="KW-1185">Reference proteome</keyword>
<keyword evidence="1" id="KW-0812">Transmembrane</keyword>